<protein>
    <recommendedName>
        <fullName evidence="1">Guanylate cyclase domain-containing protein</fullName>
    </recommendedName>
</protein>
<dbReference type="InterPro" id="IPR001054">
    <property type="entry name" value="A/G_cyclase"/>
</dbReference>
<evidence type="ECO:0000259" key="1">
    <source>
        <dbReference type="Pfam" id="PF00211"/>
    </source>
</evidence>
<dbReference type="Gene3D" id="3.30.70.1230">
    <property type="entry name" value="Nucleotide cyclase"/>
    <property type="match status" value="1"/>
</dbReference>
<dbReference type="Pfam" id="PF00211">
    <property type="entry name" value="Guanylate_cyc"/>
    <property type="match status" value="1"/>
</dbReference>
<name>A0A8S1IX72_9CHLO</name>
<dbReference type="SUPFAM" id="SSF55073">
    <property type="entry name" value="Nucleotide cyclase"/>
    <property type="match status" value="1"/>
</dbReference>
<comment type="caution">
    <text evidence="2">The sequence shown here is derived from an EMBL/GenBank/DDBJ whole genome shotgun (WGS) entry which is preliminary data.</text>
</comment>
<evidence type="ECO:0000313" key="2">
    <source>
        <dbReference type="EMBL" id="CAD7695795.1"/>
    </source>
</evidence>
<keyword evidence="3" id="KW-1185">Reference proteome</keyword>
<reference evidence="2" key="1">
    <citation type="submission" date="2020-12" db="EMBL/GenBank/DDBJ databases">
        <authorList>
            <person name="Iha C."/>
        </authorList>
    </citation>
    <scope>NUCLEOTIDE SEQUENCE</scope>
</reference>
<dbReference type="InterPro" id="IPR029787">
    <property type="entry name" value="Nucleotide_cyclase"/>
</dbReference>
<proteinExistence type="predicted"/>
<dbReference type="GO" id="GO:0009190">
    <property type="term" value="P:cyclic nucleotide biosynthetic process"/>
    <property type="evidence" value="ECO:0007669"/>
    <property type="project" value="InterPro"/>
</dbReference>
<dbReference type="GO" id="GO:0035556">
    <property type="term" value="P:intracellular signal transduction"/>
    <property type="evidence" value="ECO:0007669"/>
    <property type="project" value="InterPro"/>
</dbReference>
<evidence type="ECO:0000313" key="3">
    <source>
        <dbReference type="Proteomes" id="UP000708148"/>
    </source>
</evidence>
<gene>
    <name evidence="2" type="ORF">OSTQU699_LOCUS1156</name>
</gene>
<dbReference type="EMBL" id="CAJHUC010000390">
    <property type="protein sequence ID" value="CAD7695795.1"/>
    <property type="molecule type" value="Genomic_DNA"/>
</dbReference>
<organism evidence="2 3">
    <name type="scientific">Ostreobium quekettii</name>
    <dbReference type="NCBI Taxonomy" id="121088"/>
    <lineage>
        <taxon>Eukaryota</taxon>
        <taxon>Viridiplantae</taxon>
        <taxon>Chlorophyta</taxon>
        <taxon>core chlorophytes</taxon>
        <taxon>Ulvophyceae</taxon>
        <taxon>TCBD clade</taxon>
        <taxon>Bryopsidales</taxon>
        <taxon>Ostreobineae</taxon>
        <taxon>Ostreobiaceae</taxon>
        <taxon>Ostreobium</taxon>
    </lineage>
</organism>
<sequence>MPSCSIRVPPADGFIVTRRLPEDRSIIPPNVGQARFRAAEPDGQQTAFLRRPEELLEHQLCSQSSVTMIDASGTPRVKYIRGLRVKTGISVGPAKANPHGTTGRMAYRGKVINRAARVSKIAVAGQVLVSASVWEQAKDSAIIKQRRVMAVNLGHRILKVKVTPFTIFFYYLL</sequence>
<dbReference type="Proteomes" id="UP000708148">
    <property type="component" value="Unassembled WGS sequence"/>
</dbReference>
<dbReference type="OrthoDB" id="568473at2759"/>
<accession>A0A8S1IX72</accession>
<feature type="domain" description="Guanylate cyclase" evidence="1">
    <location>
        <begin position="59"/>
        <end position="149"/>
    </location>
</feature>
<dbReference type="AlphaFoldDB" id="A0A8S1IX72"/>